<name>X1G7C1_9ZZZZ</name>
<dbReference type="InterPro" id="IPR015341">
    <property type="entry name" value="Glyco_hydro_38_cen"/>
</dbReference>
<evidence type="ECO:0000313" key="4">
    <source>
        <dbReference type="EMBL" id="GAH28913.1"/>
    </source>
</evidence>
<feature type="non-terminal residue" evidence="4">
    <location>
        <position position="276"/>
    </location>
</feature>
<dbReference type="Pfam" id="PF09261">
    <property type="entry name" value="Alpha-mann_mid"/>
    <property type="match status" value="1"/>
</dbReference>
<dbReference type="PANTHER" id="PTHR46017:SF2">
    <property type="entry name" value="MANNOSYLGLYCERATE HYDROLASE"/>
    <property type="match status" value="1"/>
</dbReference>
<dbReference type="GO" id="GO:0009313">
    <property type="term" value="P:oligosaccharide catabolic process"/>
    <property type="evidence" value="ECO:0007669"/>
    <property type="project" value="TreeGrafter"/>
</dbReference>
<evidence type="ECO:0000259" key="3">
    <source>
        <dbReference type="SMART" id="SM00872"/>
    </source>
</evidence>
<proteinExistence type="predicted"/>
<dbReference type="Pfam" id="PF01074">
    <property type="entry name" value="Glyco_hydro_38N"/>
    <property type="match status" value="1"/>
</dbReference>
<keyword evidence="2" id="KW-0326">Glycosidase</keyword>
<reference evidence="4" key="1">
    <citation type="journal article" date="2014" name="Front. Microbiol.">
        <title>High frequency of phylogenetically diverse reductive dehalogenase-homologous genes in deep subseafloor sedimentary metagenomes.</title>
        <authorList>
            <person name="Kawai M."/>
            <person name="Futagami T."/>
            <person name="Toyoda A."/>
            <person name="Takaki Y."/>
            <person name="Nishi S."/>
            <person name="Hori S."/>
            <person name="Arai W."/>
            <person name="Tsubouchi T."/>
            <person name="Morono Y."/>
            <person name="Uchiyama I."/>
            <person name="Ito T."/>
            <person name="Fujiyama A."/>
            <person name="Inagaki F."/>
            <person name="Takami H."/>
        </authorList>
    </citation>
    <scope>NUCLEOTIDE SEQUENCE</scope>
    <source>
        <strain evidence="4">Expedition CK06-06</strain>
    </source>
</reference>
<feature type="non-terminal residue" evidence="4">
    <location>
        <position position="1"/>
    </location>
</feature>
<comment type="caution">
    <text evidence="4">The sequence shown here is derived from an EMBL/GenBank/DDBJ whole genome shotgun (WGS) entry which is preliminary data.</text>
</comment>
<dbReference type="InterPro" id="IPR000602">
    <property type="entry name" value="Glyco_hydro_38_N"/>
</dbReference>
<keyword evidence="1" id="KW-0378">Hydrolase</keyword>
<dbReference type="Gene3D" id="1.20.1270.50">
    <property type="entry name" value="Glycoside hydrolase family 38, central domain"/>
    <property type="match status" value="1"/>
</dbReference>
<sequence length="276" mass="31532">LKKMIKAGKLEIVDGQYLMADTMLPCGEVLVREILIGKRYCKEKFGVEVPVAWVADSFGMNAQLPQIYKKMGYKWLAFRRGARRDIKESEFLWKGLDGTTILAHWMPLGYRAGLDIDKWEQSFVELNKFACSPNILMPCGSGSMPPQPEISQAVRNWNQTQPDIEMKIATPREFFQSLESSGKKFEVIEGELYDDELVDVFPQVCSSRIWIVQGFRECEGLLCTAEEFATIAWLLGAPYPADELRDAWKEISYIAFHDVITGCGVDEIYEDVREIF</sequence>
<gene>
    <name evidence="4" type="ORF">S03H2_08171</name>
</gene>
<evidence type="ECO:0000256" key="2">
    <source>
        <dbReference type="ARBA" id="ARBA00023295"/>
    </source>
</evidence>
<dbReference type="InterPro" id="IPR037094">
    <property type="entry name" value="Glyco_hydro_38_cen_sf"/>
</dbReference>
<evidence type="ECO:0000256" key="1">
    <source>
        <dbReference type="ARBA" id="ARBA00022801"/>
    </source>
</evidence>
<dbReference type="GO" id="GO:0004559">
    <property type="term" value="F:alpha-mannosidase activity"/>
    <property type="evidence" value="ECO:0007669"/>
    <property type="project" value="InterPro"/>
</dbReference>
<dbReference type="GO" id="GO:0006013">
    <property type="term" value="P:mannose metabolic process"/>
    <property type="evidence" value="ECO:0007669"/>
    <property type="project" value="InterPro"/>
</dbReference>
<protein>
    <recommendedName>
        <fullName evidence="3">Glycoside hydrolase family 38 central domain-containing protein</fullName>
    </recommendedName>
</protein>
<organism evidence="4">
    <name type="scientific">marine sediment metagenome</name>
    <dbReference type="NCBI Taxonomy" id="412755"/>
    <lineage>
        <taxon>unclassified sequences</taxon>
        <taxon>metagenomes</taxon>
        <taxon>ecological metagenomes</taxon>
    </lineage>
</organism>
<dbReference type="AlphaFoldDB" id="X1G7C1"/>
<dbReference type="SUPFAM" id="SSF88688">
    <property type="entry name" value="Families 57/38 glycoside transferase middle domain"/>
    <property type="match status" value="1"/>
</dbReference>
<dbReference type="InterPro" id="IPR011330">
    <property type="entry name" value="Glyco_hydro/deAcase_b/a-brl"/>
</dbReference>
<accession>X1G7C1</accession>
<dbReference type="SUPFAM" id="SSF88713">
    <property type="entry name" value="Glycoside hydrolase/deacetylase"/>
    <property type="match status" value="1"/>
</dbReference>
<dbReference type="SMART" id="SM00872">
    <property type="entry name" value="Alpha-mann_mid"/>
    <property type="match status" value="1"/>
</dbReference>
<dbReference type="InterPro" id="IPR027291">
    <property type="entry name" value="Glyco_hydro_38_N_sf"/>
</dbReference>
<dbReference type="InterPro" id="IPR028995">
    <property type="entry name" value="Glyco_hydro_57/38_cen_sf"/>
</dbReference>
<feature type="domain" description="Glycoside hydrolase family 38 central" evidence="3">
    <location>
        <begin position="206"/>
        <end position="276"/>
    </location>
</feature>
<dbReference type="PANTHER" id="PTHR46017">
    <property type="entry name" value="ALPHA-MANNOSIDASE 2C1"/>
    <property type="match status" value="1"/>
</dbReference>
<dbReference type="Gene3D" id="3.20.110.10">
    <property type="entry name" value="Glycoside hydrolase 38, N terminal domain"/>
    <property type="match status" value="1"/>
</dbReference>
<dbReference type="EMBL" id="BARU01003923">
    <property type="protein sequence ID" value="GAH28913.1"/>
    <property type="molecule type" value="Genomic_DNA"/>
</dbReference>